<sequence>MAREGARKREGENVRRRCEAGVAQTGVLLGTRAKRYGTGGIARQGKANTSWPPAFLLPVNTLQPFTRLIASLLVRSPVSFVPPLTGPGPLPRAHIAPAAPGDTQIGTRTDTHTQQGGRVDAPDLRGGAWGTQSARVYVCADGSAMRGQALGLGLGEGAVNPQTEDGRGHA</sequence>
<reference evidence="2 3" key="1">
    <citation type="journal article" date="2015" name="Genome Biol. Evol.">
        <title>Phylogenomic analyses indicate that early fungi evolved digesting cell walls of algal ancestors of land plants.</title>
        <authorList>
            <person name="Chang Y."/>
            <person name="Wang S."/>
            <person name="Sekimoto S."/>
            <person name="Aerts A.L."/>
            <person name="Choi C."/>
            <person name="Clum A."/>
            <person name="LaButti K.M."/>
            <person name="Lindquist E.A."/>
            <person name="Yee Ngan C."/>
            <person name="Ohm R.A."/>
            <person name="Salamov A.A."/>
            <person name="Grigoriev I.V."/>
            <person name="Spatafora J.W."/>
            <person name="Berbee M.L."/>
        </authorList>
    </citation>
    <scope>NUCLEOTIDE SEQUENCE [LARGE SCALE GENOMIC DNA]</scope>
    <source>
        <strain evidence="2 3">JEL478</strain>
    </source>
</reference>
<feature type="compositionally biased region" description="Polar residues" evidence="1">
    <location>
        <begin position="104"/>
        <end position="116"/>
    </location>
</feature>
<evidence type="ECO:0000313" key="2">
    <source>
        <dbReference type="EMBL" id="KXS09863.1"/>
    </source>
</evidence>
<proteinExistence type="predicted"/>
<evidence type="ECO:0000256" key="1">
    <source>
        <dbReference type="SAM" id="MobiDB-lite"/>
    </source>
</evidence>
<dbReference type="EMBL" id="KQ965847">
    <property type="protein sequence ID" value="KXS09863.1"/>
    <property type="molecule type" value="Genomic_DNA"/>
</dbReference>
<gene>
    <name evidence="2" type="ORF">M427DRAFT_38286</name>
</gene>
<accession>A0A139A0H2</accession>
<organism evidence="2 3">
    <name type="scientific">Gonapodya prolifera (strain JEL478)</name>
    <name type="common">Monoblepharis prolifera</name>
    <dbReference type="NCBI Taxonomy" id="1344416"/>
    <lineage>
        <taxon>Eukaryota</taxon>
        <taxon>Fungi</taxon>
        <taxon>Fungi incertae sedis</taxon>
        <taxon>Chytridiomycota</taxon>
        <taxon>Chytridiomycota incertae sedis</taxon>
        <taxon>Monoblepharidomycetes</taxon>
        <taxon>Monoblepharidales</taxon>
        <taxon>Gonapodyaceae</taxon>
        <taxon>Gonapodya</taxon>
    </lineage>
</organism>
<feature type="region of interest" description="Disordered" evidence="1">
    <location>
        <begin position="99"/>
        <end position="126"/>
    </location>
</feature>
<name>A0A139A0H2_GONPJ</name>
<keyword evidence="3" id="KW-1185">Reference proteome</keyword>
<dbReference type="Proteomes" id="UP000070544">
    <property type="component" value="Unassembled WGS sequence"/>
</dbReference>
<evidence type="ECO:0000313" key="3">
    <source>
        <dbReference type="Proteomes" id="UP000070544"/>
    </source>
</evidence>
<protein>
    <submittedName>
        <fullName evidence="2">Uncharacterized protein</fullName>
    </submittedName>
</protein>
<dbReference type="AlphaFoldDB" id="A0A139A0H2"/>